<accession>A0A1N7LSZ9</accession>
<dbReference type="STRING" id="80876.SAMN05421779_103535"/>
<proteinExistence type="predicted"/>
<evidence type="ECO:0000313" key="1">
    <source>
        <dbReference type="EMBL" id="SIS76899.1"/>
    </source>
</evidence>
<keyword evidence="2" id="KW-1185">Reference proteome</keyword>
<sequence length="73" mass="8110">MNLSLSEQLLRLQTLLEPGRSCGMTLEARSVRLLYSHLVAMREQAICLERRTPIPAGLSDPLPPRVPGLRVGM</sequence>
<dbReference type="Proteomes" id="UP000185678">
    <property type="component" value="Unassembled WGS sequence"/>
</dbReference>
<protein>
    <submittedName>
        <fullName evidence="1">Uncharacterized protein</fullName>
    </submittedName>
</protein>
<evidence type="ECO:0000313" key="2">
    <source>
        <dbReference type="Proteomes" id="UP000185678"/>
    </source>
</evidence>
<dbReference type="AlphaFoldDB" id="A0A1N7LSZ9"/>
<reference evidence="1 2" key="1">
    <citation type="submission" date="2017-01" db="EMBL/GenBank/DDBJ databases">
        <authorList>
            <person name="Mah S.A."/>
            <person name="Swanson W.J."/>
            <person name="Moy G.W."/>
            <person name="Vacquier V.D."/>
        </authorList>
    </citation>
    <scope>NUCLEOTIDE SEQUENCE [LARGE SCALE GENOMIC DNA]</scope>
    <source>
        <strain evidence="1 2">DSM 11589</strain>
    </source>
</reference>
<gene>
    <name evidence="1" type="ORF">SAMN05421779_103535</name>
</gene>
<dbReference type="RefSeq" id="WP_076400275.1">
    <property type="nucleotide sequence ID" value="NZ_FTOA01000003.1"/>
</dbReference>
<name>A0A1N7LSZ9_9PROT</name>
<dbReference type="EMBL" id="FTOA01000003">
    <property type="protein sequence ID" value="SIS76899.1"/>
    <property type="molecule type" value="Genomic_DNA"/>
</dbReference>
<organism evidence="1 2">
    <name type="scientific">Insolitispirillum peregrinum</name>
    <dbReference type="NCBI Taxonomy" id="80876"/>
    <lineage>
        <taxon>Bacteria</taxon>
        <taxon>Pseudomonadati</taxon>
        <taxon>Pseudomonadota</taxon>
        <taxon>Alphaproteobacteria</taxon>
        <taxon>Rhodospirillales</taxon>
        <taxon>Novispirillaceae</taxon>
        <taxon>Insolitispirillum</taxon>
    </lineage>
</organism>